<protein>
    <submittedName>
        <fullName evidence="2">Uncharacterized protein</fullName>
    </submittedName>
</protein>
<feature type="region of interest" description="Disordered" evidence="1">
    <location>
        <begin position="1"/>
        <end position="30"/>
    </location>
</feature>
<name>L0H2H0_9GAMM</name>
<dbReference type="Proteomes" id="UP000010816">
    <property type="component" value="Chromosome"/>
</dbReference>
<dbReference type="HOGENOM" id="CLU_2588632_0_0_6"/>
<proteinExistence type="predicted"/>
<dbReference type="STRING" id="765912.Thimo_3170"/>
<evidence type="ECO:0000256" key="1">
    <source>
        <dbReference type="SAM" id="MobiDB-lite"/>
    </source>
</evidence>
<keyword evidence="3" id="KW-1185">Reference proteome</keyword>
<sequence>MQRQSKRNTSMIIQGQPIQLRVRGGPSQERTIDQEARDLEPHNMSYYLERRGPAIKEKVRDVLIVYREVAPASYPGHVAR</sequence>
<dbReference type="EMBL" id="CP003051">
    <property type="protein sequence ID" value="AGA91850.1"/>
    <property type="molecule type" value="Genomic_DNA"/>
</dbReference>
<feature type="compositionally biased region" description="Polar residues" evidence="1">
    <location>
        <begin position="7"/>
        <end position="17"/>
    </location>
</feature>
<gene>
    <name evidence="2" type="ORF">Thimo_3170</name>
</gene>
<dbReference type="KEGG" id="tmb:Thimo_3170"/>
<evidence type="ECO:0000313" key="2">
    <source>
        <dbReference type="EMBL" id="AGA91850.1"/>
    </source>
</evidence>
<evidence type="ECO:0000313" key="3">
    <source>
        <dbReference type="Proteomes" id="UP000010816"/>
    </source>
</evidence>
<reference evidence="2 3" key="1">
    <citation type="submission" date="2011-09" db="EMBL/GenBank/DDBJ databases">
        <title>Complete sequence of chromosome of Thioflavicoccus mobilis 8321.</title>
        <authorList>
            <consortium name="US DOE Joint Genome Institute"/>
            <person name="Lucas S."/>
            <person name="Han J."/>
            <person name="Lapidus A."/>
            <person name="Cheng J.-F."/>
            <person name="Goodwin L."/>
            <person name="Pitluck S."/>
            <person name="Peters L."/>
            <person name="Ovchinnikova G."/>
            <person name="Lu M."/>
            <person name="Detter J.C."/>
            <person name="Han C."/>
            <person name="Tapia R."/>
            <person name="Land M."/>
            <person name="Hauser L."/>
            <person name="Kyrpides N."/>
            <person name="Ivanova N."/>
            <person name="Pagani I."/>
            <person name="Vogl K."/>
            <person name="Liu Z."/>
            <person name="Imhoff J."/>
            <person name="Thiel V."/>
            <person name="Frigaard N.-U."/>
            <person name="Bryant D."/>
            <person name="Woyke T."/>
        </authorList>
    </citation>
    <scope>NUCLEOTIDE SEQUENCE [LARGE SCALE GENOMIC DNA]</scope>
    <source>
        <strain evidence="2 3">8321</strain>
    </source>
</reference>
<organism evidence="2 3">
    <name type="scientific">Thioflavicoccus mobilis 8321</name>
    <dbReference type="NCBI Taxonomy" id="765912"/>
    <lineage>
        <taxon>Bacteria</taxon>
        <taxon>Pseudomonadati</taxon>
        <taxon>Pseudomonadota</taxon>
        <taxon>Gammaproteobacteria</taxon>
        <taxon>Chromatiales</taxon>
        <taxon>Chromatiaceae</taxon>
        <taxon>Thioflavicoccus</taxon>
    </lineage>
</organism>
<dbReference type="AlphaFoldDB" id="L0H2H0"/>
<accession>L0H2H0</accession>